<sequence length="95" mass="10956">MSKKDDFTDFRAQLKKLKQEKASKNSWDQDDENAQGAIERVKSAMMPVIKAFVDTDHNLEIQSDEFRAIYISYANTRTATSFTSYNYIAHNCPLI</sequence>
<reference evidence="1" key="1">
    <citation type="submission" date="2022-08" db="EMBL/GenBank/DDBJ databases">
        <title>Alicyclobacillus fastidiosus DSM 17978, complete genome.</title>
        <authorList>
            <person name="Wang Q."/>
            <person name="Cai R."/>
            <person name="Wang Z."/>
        </authorList>
    </citation>
    <scope>NUCLEOTIDE SEQUENCE</scope>
    <source>
        <strain evidence="1">DSM 17978</strain>
    </source>
</reference>
<evidence type="ECO:0008006" key="3">
    <source>
        <dbReference type="Google" id="ProtNLM"/>
    </source>
</evidence>
<name>A0ABY6ZIU0_9BACL</name>
<accession>A0ABY6ZIU0</accession>
<organism evidence="1 2">
    <name type="scientific">Alicyclobacillus fastidiosus</name>
    <dbReference type="NCBI Taxonomy" id="392011"/>
    <lineage>
        <taxon>Bacteria</taxon>
        <taxon>Bacillati</taxon>
        <taxon>Bacillota</taxon>
        <taxon>Bacilli</taxon>
        <taxon>Bacillales</taxon>
        <taxon>Alicyclobacillaceae</taxon>
        <taxon>Alicyclobacillus</taxon>
    </lineage>
</organism>
<dbReference type="EMBL" id="CP104067">
    <property type="protein sequence ID" value="WAH42848.1"/>
    <property type="molecule type" value="Genomic_DNA"/>
</dbReference>
<evidence type="ECO:0000313" key="2">
    <source>
        <dbReference type="Proteomes" id="UP001164761"/>
    </source>
</evidence>
<keyword evidence="2" id="KW-1185">Reference proteome</keyword>
<evidence type="ECO:0000313" key="1">
    <source>
        <dbReference type="EMBL" id="WAH42848.1"/>
    </source>
</evidence>
<dbReference type="Proteomes" id="UP001164761">
    <property type="component" value="Chromosome"/>
</dbReference>
<protein>
    <recommendedName>
        <fullName evidence="3">EF-hand domain-containing protein</fullName>
    </recommendedName>
</protein>
<gene>
    <name evidence="1" type="ORF">NZD89_05310</name>
</gene>
<dbReference type="RefSeq" id="WP_268006721.1">
    <property type="nucleotide sequence ID" value="NZ_BSUT01000001.1"/>
</dbReference>
<proteinExistence type="predicted"/>